<evidence type="ECO:0000313" key="2">
    <source>
        <dbReference type="Proteomes" id="UP000789702"/>
    </source>
</evidence>
<gene>
    <name evidence="1" type="ORF">DHETER_LOCUS4571</name>
</gene>
<organism evidence="1 2">
    <name type="scientific">Dentiscutata heterogama</name>
    <dbReference type="NCBI Taxonomy" id="1316150"/>
    <lineage>
        <taxon>Eukaryota</taxon>
        <taxon>Fungi</taxon>
        <taxon>Fungi incertae sedis</taxon>
        <taxon>Mucoromycota</taxon>
        <taxon>Glomeromycotina</taxon>
        <taxon>Glomeromycetes</taxon>
        <taxon>Diversisporales</taxon>
        <taxon>Gigasporaceae</taxon>
        <taxon>Dentiscutata</taxon>
    </lineage>
</organism>
<name>A0ACA9LK35_9GLOM</name>
<dbReference type="EMBL" id="CAJVPU010004616">
    <property type="protein sequence ID" value="CAG8535692.1"/>
    <property type="molecule type" value="Genomic_DNA"/>
</dbReference>
<feature type="non-terminal residue" evidence="1">
    <location>
        <position position="565"/>
    </location>
</feature>
<accession>A0ACA9LK35</accession>
<reference evidence="1" key="1">
    <citation type="submission" date="2021-06" db="EMBL/GenBank/DDBJ databases">
        <authorList>
            <person name="Kallberg Y."/>
            <person name="Tangrot J."/>
            <person name="Rosling A."/>
        </authorList>
    </citation>
    <scope>NUCLEOTIDE SEQUENCE</scope>
    <source>
        <strain evidence="1">IL203A</strain>
    </source>
</reference>
<protein>
    <submittedName>
        <fullName evidence="1">573_t:CDS:1</fullName>
    </submittedName>
</protein>
<comment type="caution">
    <text evidence="1">The sequence shown here is derived from an EMBL/GenBank/DDBJ whole genome shotgun (WGS) entry which is preliminary data.</text>
</comment>
<dbReference type="Proteomes" id="UP000789702">
    <property type="component" value="Unassembled WGS sequence"/>
</dbReference>
<keyword evidence="2" id="KW-1185">Reference proteome</keyword>
<evidence type="ECO:0000313" key="1">
    <source>
        <dbReference type="EMBL" id="CAG8535692.1"/>
    </source>
</evidence>
<sequence>MTPTIPTDYTSNTSLQDPMNTALNLIEVLENIISHIDKYDVKTQHSALLVNRKWCKIAIQYLWSEPFSYRIKERQLYKIIPIYMSFFPNDIIENLEKLHKLPAPNIKGTFNYPSYLRSFNLEFLGDALVEWVKTTGIGDQEDDSESSESSEDEKTSESDSSDDNDQTSVHESSDNESSDGSMFNYEIEEDSMELADVEEYLLEQLCRLFIGHSKKIKELSIGDLGVDGFFVDDMPKYSGASCLSHLAVLELDGTACSGSFISGLSELCRNLSSIIIEDMDDESPLIDELELLIKNQQKLKQFQLVDITLDMSKVISCLKSQVGSLVEVSLRDVYIRDQESMKSLTHCSKLETLDLSFQEKKYYKSFVPLWYTNFPKLRNFEISMFYTWQDPAFIENTRAFLEINGKHLHSLKFGLTTNIYTEILQDISRYCPKLSNLEINRIYDGVNYLIELLKSPLPLEKLIIEYNKTKLHRADGILPPLRELFALKKLSHFEIGWIFSAESLSALLENWDAPIIQFSYCCEEDIELHNEVLYRYAESQKDKRNIKDFDVITSSYQRNDIKARR</sequence>
<proteinExistence type="predicted"/>